<dbReference type="GO" id="GO:0003676">
    <property type="term" value="F:nucleic acid binding"/>
    <property type="evidence" value="ECO:0007669"/>
    <property type="project" value="InterPro"/>
</dbReference>
<dbReference type="GO" id="GO:0005737">
    <property type="term" value="C:cytoplasm"/>
    <property type="evidence" value="ECO:0007669"/>
    <property type="project" value="UniProtKB-SubCell"/>
</dbReference>
<dbReference type="Gene3D" id="3.40.50.150">
    <property type="entry name" value="Vaccinia Virus protein VP39"/>
    <property type="match status" value="2"/>
</dbReference>
<dbReference type="SUPFAM" id="SSF53335">
    <property type="entry name" value="S-adenosyl-L-methionine-dependent methyltransferases"/>
    <property type="match status" value="1"/>
</dbReference>
<dbReference type="Pfam" id="PF05175">
    <property type="entry name" value="MTS"/>
    <property type="match status" value="1"/>
</dbReference>
<evidence type="ECO:0000313" key="9">
    <source>
        <dbReference type="EMBL" id="XDK25845.1"/>
    </source>
</evidence>
<reference evidence="9" key="1">
    <citation type="submission" date="2024-07" db="EMBL/GenBank/DDBJ databases">
        <title>Genome Analysis of a Potential Novel Vibrio Species Secreting pH- and Thermo-stable Alginate Lyase and its Application in Producing Alginate Oligosaccharides.</title>
        <authorList>
            <person name="Huang H."/>
            <person name="Bao K."/>
        </authorList>
    </citation>
    <scope>NUCLEOTIDE SEQUENCE</scope>
    <source>
        <strain evidence="9">HB236076</strain>
    </source>
</reference>
<dbReference type="AlphaFoldDB" id="A0AB39HI67"/>
<evidence type="ECO:0000256" key="6">
    <source>
        <dbReference type="HAMAP-Rule" id="MF_01859"/>
    </source>
</evidence>
<dbReference type="GO" id="GO:0052916">
    <property type="term" value="F:23S rRNA (guanine(1835)-N(2))-methyltransferase activity"/>
    <property type="evidence" value="ECO:0007669"/>
    <property type="project" value="UniProtKB-EC"/>
</dbReference>
<dbReference type="InterPro" id="IPR046977">
    <property type="entry name" value="RsmC/RlmG"/>
</dbReference>
<evidence type="ECO:0000259" key="8">
    <source>
        <dbReference type="Pfam" id="PF26049"/>
    </source>
</evidence>
<dbReference type="InterPro" id="IPR029063">
    <property type="entry name" value="SAM-dependent_MTases_sf"/>
</dbReference>
<evidence type="ECO:0000256" key="1">
    <source>
        <dbReference type="ARBA" id="ARBA00022490"/>
    </source>
</evidence>
<feature type="domain" description="Methyltransferase small" evidence="7">
    <location>
        <begin position="202"/>
        <end position="375"/>
    </location>
</feature>
<dbReference type="EMBL" id="CP162601">
    <property type="protein sequence ID" value="XDK25845.1"/>
    <property type="molecule type" value="Genomic_DNA"/>
</dbReference>
<sequence>MKTELSLFDQKLNLFRYPVRKNETLQAWDAGDEYLIQYISEHYSAQPLKHILIINDHFGALTCWWAQQSKVTHVSDSYLAQQGAKANLRRNHIDDQAVDFITTLDTLPDHVDLVLLVMPKINRHLVWILQQLATQLPSHTPLIGVNKVKEIHTSTLNLIEKHFGQPTTSLAQKKHRLIFAHNEKTSTSIEALTCWPVREYGITLANYANVYSGEKLDQGARFMLEHLPETQKPLSIVDLGCGNGVLSVRVAQLCPNAHLTLVDESHMAVASAKHNLTTNLPDDVREHRFLVNNCLEGYQGPLVDLILCNPPFHQQQAVTDHIAWQMFVDSHKALKPGGQLQVIGNRHLGYQQKLTRLFGQQNVNIVASNKKFVIFLATK</sequence>
<evidence type="ECO:0000256" key="4">
    <source>
        <dbReference type="ARBA" id="ARBA00022679"/>
    </source>
</evidence>
<dbReference type="PIRSF" id="PIRSF037565">
    <property type="entry name" value="RRNA_m2G_Mtase_RsmD_prd"/>
    <property type="match status" value="1"/>
</dbReference>
<name>A0AB39HI67_9VIBR</name>
<proteinExistence type="inferred from homology"/>
<feature type="domain" description="RlmG N-terminal" evidence="8">
    <location>
        <begin position="3"/>
        <end position="183"/>
    </location>
</feature>
<evidence type="ECO:0000256" key="3">
    <source>
        <dbReference type="ARBA" id="ARBA00022603"/>
    </source>
</evidence>
<dbReference type="InterPro" id="IPR017237">
    <property type="entry name" value="RLMG"/>
</dbReference>
<evidence type="ECO:0000256" key="2">
    <source>
        <dbReference type="ARBA" id="ARBA00022552"/>
    </source>
</evidence>
<dbReference type="EC" id="2.1.1.174" evidence="6"/>
<accession>A0AB39HI67</accession>
<dbReference type="KEGG" id="vih:AB0763_04170"/>
<comment type="subcellular location">
    <subcellularLocation>
        <location evidence="6">Cytoplasm</location>
    </subcellularLocation>
</comment>
<dbReference type="HAMAP" id="MF_01859">
    <property type="entry name" value="23SrRNA_methyltr_G"/>
    <property type="match status" value="1"/>
</dbReference>
<dbReference type="RefSeq" id="WP_306101496.1">
    <property type="nucleotide sequence ID" value="NZ_CP162601.1"/>
</dbReference>
<evidence type="ECO:0000259" key="7">
    <source>
        <dbReference type="Pfam" id="PF05175"/>
    </source>
</evidence>
<dbReference type="InterPro" id="IPR007848">
    <property type="entry name" value="Small_mtfrase_dom"/>
</dbReference>
<keyword evidence="1 6" id="KW-0963">Cytoplasm</keyword>
<dbReference type="Pfam" id="PF26049">
    <property type="entry name" value="RLMG_N"/>
    <property type="match status" value="1"/>
</dbReference>
<keyword evidence="3 6" id="KW-0489">Methyltransferase</keyword>
<comment type="function">
    <text evidence="6">Specifically methylates the guanine in position 1835 (m2G1835) of 23S rRNA.</text>
</comment>
<dbReference type="PANTHER" id="PTHR47816:SF5">
    <property type="entry name" value="RIBOSOMAL RNA LARGE SUBUNIT METHYLTRANSFERASE G"/>
    <property type="match status" value="1"/>
</dbReference>
<keyword evidence="5 6" id="KW-0949">S-adenosyl-L-methionine</keyword>
<dbReference type="PROSITE" id="PS00092">
    <property type="entry name" value="N6_MTASE"/>
    <property type="match status" value="1"/>
</dbReference>
<comment type="catalytic activity">
    <reaction evidence="6">
        <text>guanosine(1835) in 23S rRNA + S-adenosyl-L-methionine = N(2)-methylguanosine(1835) in 23S rRNA + S-adenosyl-L-homocysteine + H(+)</text>
        <dbReference type="Rhea" id="RHEA:42744"/>
        <dbReference type="Rhea" id="RHEA-COMP:10217"/>
        <dbReference type="Rhea" id="RHEA-COMP:10218"/>
        <dbReference type="ChEBI" id="CHEBI:15378"/>
        <dbReference type="ChEBI" id="CHEBI:57856"/>
        <dbReference type="ChEBI" id="CHEBI:59789"/>
        <dbReference type="ChEBI" id="CHEBI:74269"/>
        <dbReference type="ChEBI" id="CHEBI:74481"/>
        <dbReference type="EC" id="2.1.1.174"/>
    </reaction>
</comment>
<keyword evidence="4 6" id="KW-0808">Transferase</keyword>
<protein>
    <recommendedName>
        <fullName evidence="6">Ribosomal RNA large subunit methyltransferase G</fullName>
        <ecNumber evidence="6">2.1.1.174</ecNumber>
    </recommendedName>
    <alternativeName>
        <fullName evidence="6">23S rRNA m2G1835 methyltransferase</fullName>
    </alternativeName>
    <alternativeName>
        <fullName evidence="6">rRNA (guanine-N(2)-)-methyltransferase RlmG</fullName>
    </alternativeName>
</protein>
<comment type="similarity">
    <text evidence="6">Belongs to the methyltransferase superfamily. RlmG family.</text>
</comment>
<dbReference type="InterPro" id="IPR002052">
    <property type="entry name" value="DNA_methylase_N6_adenine_CS"/>
</dbReference>
<dbReference type="InterPro" id="IPR058679">
    <property type="entry name" value="RlmG_N"/>
</dbReference>
<organism evidence="9">
    <name type="scientific">Vibrio sp. HB236076</name>
    <dbReference type="NCBI Taxonomy" id="3232307"/>
    <lineage>
        <taxon>Bacteria</taxon>
        <taxon>Pseudomonadati</taxon>
        <taxon>Pseudomonadota</taxon>
        <taxon>Gammaproteobacteria</taxon>
        <taxon>Vibrionales</taxon>
        <taxon>Vibrionaceae</taxon>
        <taxon>Vibrio</taxon>
    </lineage>
</organism>
<evidence type="ECO:0000256" key="5">
    <source>
        <dbReference type="ARBA" id="ARBA00022691"/>
    </source>
</evidence>
<dbReference type="CDD" id="cd02440">
    <property type="entry name" value="AdoMet_MTases"/>
    <property type="match status" value="1"/>
</dbReference>
<dbReference type="PANTHER" id="PTHR47816">
    <property type="entry name" value="RIBOSOMAL RNA SMALL SUBUNIT METHYLTRANSFERASE C"/>
    <property type="match status" value="1"/>
</dbReference>
<keyword evidence="2 6" id="KW-0698">rRNA processing</keyword>
<gene>
    <name evidence="6" type="primary">rlmG</name>
    <name evidence="9" type="ORF">AB0763_04170</name>
</gene>